<comment type="caution">
    <text evidence="11">The sequence shown here is derived from an EMBL/GenBank/DDBJ whole genome shotgun (WGS) entry which is preliminary data.</text>
</comment>
<evidence type="ECO:0000256" key="5">
    <source>
        <dbReference type="ARBA" id="ARBA00022692"/>
    </source>
</evidence>
<evidence type="ECO:0000313" key="12">
    <source>
        <dbReference type="Proteomes" id="UP000009872"/>
    </source>
</evidence>
<dbReference type="Pfam" id="PF01554">
    <property type="entry name" value="MatE"/>
    <property type="match status" value="2"/>
</dbReference>
<evidence type="ECO:0000256" key="1">
    <source>
        <dbReference type="ARBA" id="ARBA00004651"/>
    </source>
</evidence>
<feature type="transmembrane region" description="Helical" evidence="10">
    <location>
        <begin position="27"/>
        <end position="44"/>
    </location>
</feature>
<feature type="transmembrane region" description="Helical" evidence="10">
    <location>
        <begin position="176"/>
        <end position="195"/>
    </location>
</feature>
<dbReference type="PANTHER" id="PTHR43298">
    <property type="entry name" value="MULTIDRUG RESISTANCE PROTEIN NORM-RELATED"/>
    <property type="match status" value="1"/>
</dbReference>
<feature type="transmembrane region" description="Helical" evidence="10">
    <location>
        <begin position="338"/>
        <end position="359"/>
    </location>
</feature>
<evidence type="ECO:0000256" key="4">
    <source>
        <dbReference type="ARBA" id="ARBA00022475"/>
    </source>
</evidence>
<keyword evidence="7" id="KW-0406">Ion transport</keyword>
<dbReference type="PIRSF" id="PIRSF006603">
    <property type="entry name" value="DinF"/>
    <property type="match status" value="1"/>
</dbReference>
<dbReference type="STRING" id="742727.HMPREF9447_00897"/>
<evidence type="ECO:0000256" key="3">
    <source>
        <dbReference type="ARBA" id="ARBA00022449"/>
    </source>
</evidence>
<dbReference type="GO" id="GO:0006811">
    <property type="term" value="P:monoatomic ion transport"/>
    <property type="evidence" value="ECO:0007669"/>
    <property type="project" value="UniProtKB-KW"/>
</dbReference>
<protein>
    <recommendedName>
        <fullName evidence="9">Multidrug-efflux transporter</fullName>
    </recommendedName>
</protein>
<feature type="transmembrane region" description="Helical" evidence="10">
    <location>
        <begin position="432"/>
        <end position="450"/>
    </location>
</feature>
<gene>
    <name evidence="11" type="ORF">HMPREF9447_00897</name>
</gene>
<dbReference type="HOGENOM" id="CLU_012893_6_5_10"/>
<evidence type="ECO:0000256" key="6">
    <source>
        <dbReference type="ARBA" id="ARBA00022989"/>
    </source>
</evidence>
<dbReference type="GO" id="GO:0005886">
    <property type="term" value="C:plasma membrane"/>
    <property type="evidence" value="ECO:0007669"/>
    <property type="project" value="UniProtKB-SubCell"/>
</dbReference>
<keyword evidence="2" id="KW-0813">Transport</keyword>
<keyword evidence="3" id="KW-0050">Antiport</keyword>
<keyword evidence="5 10" id="KW-0812">Transmembrane</keyword>
<keyword evidence="4" id="KW-1003">Cell membrane</keyword>
<keyword evidence="8 10" id="KW-0472">Membrane</keyword>
<name>K9E7W2_9BACE</name>
<keyword evidence="12" id="KW-1185">Reference proteome</keyword>
<dbReference type="InterPro" id="IPR048279">
    <property type="entry name" value="MdtK-like"/>
</dbReference>
<evidence type="ECO:0000313" key="11">
    <source>
        <dbReference type="EMBL" id="EKU91911.1"/>
    </source>
</evidence>
<dbReference type="PANTHER" id="PTHR43298:SF2">
    <property type="entry name" value="FMN_FAD EXPORTER YEEO-RELATED"/>
    <property type="match status" value="1"/>
</dbReference>
<comment type="subcellular location">
    <subcellularLocation>
        <location evidence="1">Cell membrane</location>
        <topology evidence="1">Multi-pass membrane protein</topology>
    </subcellularLocation>
</comment>
<dbReference type="GO" id="GO:0015297">
    <property type="term" value="F:antiporter activity"/>
    <property type="evidence" value="ECO:0007669"/>
    <property type="project" value="UniProtKB-KW"/>
</dbReference>
<dbReference type="EMBL" id="ADLF01000003">
    <property type="protein sequence ID" value="EKU91911.1"/>
    <property type="molecule type" value="Genomic_DNA"/>
</dbReference>
<organism evidence="11 12">
    <name type="scientific">Bacteroides oleiciplenus YIT 12058</name>
    <dbReference type="NCBI Taxonomy" id="742727"/>
    <lineage>
        <taxon>Bacteria</taxon>
        <taxon>Pseudomonadati</taxon>
        <taxon>Bacteroidota</taxon>
        <taxon>Bacteroidia</taxon>
        <taxon>Bacteroidales</taxon>
        <taxon>Bacteroidaceae</taxon>
        <taxon>Bacteroides</taxon>
    </lineage>
</organism>
<dbReference type="eggNOG" id="COG0534">
    <property type="taxonomic scope" value="Bacteria"/>
</dbReference>
<feature type="transmembrane region" description="Helical" evidence="10">
    <location>
        <begin position="64"/>
        <end position="88"/>
    </location>
</feature>
<proteinExistence type="predicted"/>
<dbReference type="NCBIfam" id="TIGR00797">
    <property type="entry name" value="matE"/>
    <property type="match status" value="1"/>
</dbReference>
<dbReference type="AlphaFoldDB" id="K9E7W2"/>
<sequence length="460" mass="52397">MIARLSFSYNDYNYTKKMKTKYTYKQIWMIAYPILISLLMEQMIGMTDTAFLGRVGEVELGASAIAGVFYMVIFMAAFGFSIGAQILIARRNGEHQYKEIGNLFYQGIYFQVGLAAVMFLLSYFLSPLILKRIVASEHIYEAAISYLNWRVFGAFFSFSAVMFRAFFLGTTQTKTLTLNSVVMVLSNIVFNYILIFGKFGFPALGIAGAAIGSSLAELVSLVFFILYTRSRIDCRKYGLDRIPKFCREVLKRILNVSFWTMIQNVVSLSTWFLFFLYVEHLGERSLAVTNIVRSVSGILFMVMMAFASTCGSLVSNLIGAGEKDCVAGTIRQHIRIAYMFVLPLALFFSLFPKLILGIYTDMTDLQDAAVHSLWVMCSAYLLLVPANVYFQSVSGTGNTRTALVMELATLVVYVAYITYIILYLRLDVALCWTSEMVYSFFILLFCWWYIKRGRWQEKRI</sequence>
<evidence type="ECO:0000256" key="8">
    <source>
        <dbReference type="ARBA" id="ARBA00023136"/>
    </source>
</evidence>
<feature type="transmembrane region" description="Helical" evidence="10">
    <location>
        <begin position="108"/>
        <end position="129"/>
    </location>
</feature>
<feature type="transmembrane region" description="Helical" evidence="10">
    <location>
        <begin position="298"/>
        <end position="318"/>
    </location>
</feature>
<dbReference type="PATRIC" id="fig|742727.4.peg.898"/>
<feature type="transmembrane region" description="Helical" evidence="10">
    <location>
        <begin position="201"/>
        <end position="227"/>
    </location>
</feature>
<reference evidence="11 12" key="1">
    <citation type="submission" date="2012-09" db="EMBL/GenBank/DDBJ databases">
        <title>The Genome Sequence of Bacteroides oleiciplenus YIT 12058.</title>
        <authorList>
            <consortium name="The Broad Institute Genome Sequencing Platform"/>
            <person name="Earl A."/>
            <person name="Ward D."/>
            <person name="Feldgarden M."/>
            <person name="Gevers D."/>
            <person name="Morotomi M."/>
            <person name="Walker B."/>
            <person name="Young S.K."/>
            <person name="Zeng Q."/>
            <person name="Gargeya S."/>
            <person name="Fitzgerald M."/>
            <person name="Haas B."/>
            <person name="Abouelleil A."/>
            <person name="Alvarado L."/>
            <person name="Arachchi H.M."/>
            <person name="Berlin A.M."/>
            <person name="Chapman S.B."/>
            <person name="Goldberg J."/>
            <person name="Griggs A."/>
            <person name="Gujja S."/>
            <person name="Hansen M."/>
            <person name="Howarth C."/>
            <person name="Imamovic A."/>
            <person name="Larimer J."/>
            <person name="McCowen C."/>
            <person name="Montmayeur A."/>
            <person name="Murphy C."/>
            <person name="Neiman D."/>
            <person name="Pearson M."/>
            <person name="Priest M."/>
            <person name="Roberts A."/>
            <person name="Saif S."/>
            <person name="Shea T."/>
            <person name="Sisk P."/>
            <person name="Sykes S."/>
            <person name="Wortman J."/>
            <person name="Nusbaum C."/>
            <person name="Birren B."/>
        </authorList>
    </citation>
    <scope>NUCLEOTIDE SEQUENCE [LARGE SCALE GENOMIC DNA]</scope>
    <source>
        <strain evidence="11 12">YIT 12058</strain>
    </source>
</reference>
<evidence type="ECO:0000256" key="7">
    <source>
        <dbReference type="ARBA" id="ARBA00023065"/>
    </source>
</evidence>
<evidence type="ECO:0000256" key="10">
    <source>
        <dbReference type="SAM" id="Phobius"/>
    </source>
</evidence>
<evidence type="ECO:0000256" key="9">
    <source>
        <dbReference type="ARBA" id="ARBA00031636"/>
    </source>
</evidence>
<feature type="transmembrane region" description="Helical" evidence="10">
    <location>
        <begin position="371"/>
        <end position="390"/>
    </location>
</feature>
<feature type="transmembrane region" description="Helical" evidence="10">
    <location>
        <begin position="149"/>
        <end position="169"/>
    </location>
</feature>
<dbReference type="InterPro" id="IPR050222">
    <property type="entry name" value="MATE_MdtK"/>
</dbReference>
<dbReference type="GO" id="GO:0042910">
    <property type="term" value="F:xenobiotic transmembrane transporter activity"/>
    <property type="evidence" value="ECO:0007669"/>
    <property type="project" value="InterPro"/>
</dbReference>
<accession>K9E7W2</accession>
<feature type="transmembrane region" description="Helical" evidence="10">
    <location>
        <begin position="402"/>
        <end position="426"/>
    </location>
</feature>
<feature type="transmembrane region" description="Helical" evidence="10">
    <location>
        <begin position="253"/>
        <end position="278"/>
    </location>
</feature>
<dbReference type="InterPro" id="IPR002528">
    <property type="entry name" value="MATE_fam"/>
</dbReference>
<evidence type="ECO:0000256" key="2">
    <source>
        <dbReference type="ARBA" id="ARBA00022448"/>
    </source>
</evidence>
<dbReference type="CDD" id="cd13133">
    <property type="entry name" value="MATE_like_7"/>
    <property type="match status" value="1"/>
</dbReference>
<keyword evidence="6 10" id="KW-1133">Transmembrane helix</keyword>
<dbReference type="Proteomes" id="UP000009872">
    <property type="component" value="Unassembled WGS sequence"/>
</dbReference>